<evidence type="ECO:0000256" key="1">
    <source>
        <dbReference type="SAM" id="Coils"/>
    </source>
</evidence>
<evidence type="ECO:0000313" key="3">
    <source>
        <dbReference type="EMBL" id="ATV70686.1"/>
    </source>
</evidence>
<accession>A0A2D3PUA0</accession>
<protein>
    <recommendedName>
        <fullName evidence="5">Lipoprotein</fullName>
    </recommendedName>
</protein>
<organism evidence="3 4">
    <name type="scientific">Fusobacterium pseudoperiodonticum</name>
    <dbReference type="NCBI Taxonomy" id="2663009"/>
    <lineage>
        <taxon>Bacteria</taxon>
        <taxon>Fusobacteriati</taxon>
        <taxon>Fusobacteriota</taxon>
        <taxon>Fusobacteriia</taxon>
        <taxon>Fusobacteriales</taxon>
        <taxon>Fusobacteriaceae</taxon>
        <taxon>Fusobacterium</taxon>
    </lineage>
</organism>
<feature type="signal peptide" evidence="2">
    <location>
        <begin position="1"/>
        <end position="22"/>
    </location>
</feature>
<name>A0A2D3PUA0_9FUSO</name>
<dbReference type="AlphaFoldDB" id="A0A2D3PUA0"/>
<evidence type="ECO:0000313" key="4">
    <source>
        <dbReference type="Proteomes" id="UP000230781"/>
    </source>
</evidence>
<reference evidence="3 4" key="1">
    <citation type="submission" date="2017-11" db="EMBL/GenBank/DDBJ databases">
        <title>Genome sequencing of Fusobacterium periodonticum KCOM 2555.</title>
        <authorList>
            <person name="Kook J.-K."/>
            <person name="Park S.-N."/>
            <person name="Lim Y.K."/>
        </authorList>
    </citation>
    <scope>NUCLEOTIDE SEQUENCE [LARGE SCALE GENOMIC DNA]</scope>
    <source>
        <strain evidence="3 4">KCOM 2555</strain>
    </source>
</reference>
<dbReference type="Proteomes" id="UP000230781">
    <property type="component" value="Chromosome"/>
</dbReference>
<proteinExistence type="predicted"/>
<gene>
    <name evidence="3" type="ORF">CTM98_08515</name>
</gene>
<keyword evidence="1" id="KW-0175">Coiled coil</keyword>
<feature type="coiled-coil region" evidence="1">
    <location>
        <begin position="37"/>
        <end position="64"/>
    </location>
</feature>
<evidence type="ECO:0008006" key="5">
    <source>
        <dbReference type="Google" id="ProtNLM"/>
    </source>
</evidence>
<dbReference type="RefSeq" id="WP_100026682.1">
    <property type="nucleotide sequence ID" value="NZ_CP024704.1"/>
</dbReference>
<dbReference type="EMBL" id="CP024704">
    <property type="protein sequence ID" value="ATV70686.1"/>
    <property type="molecule type" value="Genomic_DNA"/>
</dbReference>
<sequence length="97" mass="11184">MKKILLALSVVFLLVACGKPKAYTLPEKEKESIFAIAENNQQKLDELHKNMEEWKKLAEKGDEQGKKEYQEWQIVETLVSDPNYVEVNYKALKADGK</sequence>
<dbReference type="PROSITE" id="PS51257">
    <property type="entry name" value="PROKAR_LIPOPROTEIN"/>
    <property type="match status" value="1"/>
</dbReference>
<evidence type="ECO:0000256" key="2">
    <source>
        <dbReference type="SAM" id="SignalP"/>
    </source>
</evidence>
<feature type="chain" id="PRO_5013884694" description="Lipoprotein" evidence="2">
    <location>
        <begin position="23"/>
        <end position="97"/>
    </location>
</feature>
<keyword evidence="2" id="KW-0732">Signal</keyword>